<gene>
    <name evidence="1" type="ORF">GCM10011501_29510</name>
</gene>
<dbReference type="EMBL" id="BNAH01000013">
    <property type="protein sequence ID" value="GHE98091.1"/>
    <property type="molecule type" value="Genomic_DNA"/>
</dbReference>
<comment type="caution">
    <text evidence="1">The sequence shown here is derived from an EMBL/GenBank/DDBJ whole genome shotgun (WGS) entry which is preliminary data.</text>
</comment>
<dbReference type="Proteomes" id="UP000626370">
    <property type="component" value="Unassembled WGS sequence"/>
</dbReference>
<evidence type="ECO:0000313" key="1">
    <source>
        <dbReference type="EMBL" id="GHE98091.1"/>
    </source>
</evidence>
<sequence>MLARFIKWFLALLFLLILSFGITLFLALDAKPSVSQSYQLDSVTAQKSKQLIKRAISVLRGRKEASQIIISQDELNALSALLHRAIPTITSDITLSQTNMQLAFSIYLPMVKRYINIKTQVLPSTNTLNLGNIHIGDLSLSGKVALKVVRWGLNHYVQPKLGDSLLTMVNEVTINSKYCTFNLLLPANLIKANKEGSLLLALRDELTLFGDPQVIYTYYQELVRISGFAPEKASLAYYFRQLFQFAQQRSLLVQQSEIINENKAALLALALYFGEDKFELLVGDISQLSTDNQLLRQKLQRQTLLQGRNDLQKHFIYSVALQIFSSVDASDAIGEFKEFLDSNKGGSGFSFADLMADRAGTRLAELATFSSEKAIKAQNILAQITDETLLPIIDGLPENLSSQRFEAKYKAIYTQEYRALLIDIDQRLSKLDLYKLLDDM</sequence>
<organism evidence="1 2">
    <name type="scientific">Thalassotalea profundi</name>
    <dbReference type="NCBI Taxonomy" id="2036687"/>
    <lineage>
        <taxon>Bacteria</taxon>
        <taxon>Pseudomonadati</taxon>
        <taxon>Pseudomonadota</taxon>
        <taxon>Gammaproteobacteria</taxon>
        <taxon>Alteromonadales</taxon>
        <taxon>Colwelliaceae</taxon>
        <taxon>Thalassotalea</taxon>
    </lineage>
</organism>
<reference evidence="2" key="1">
    <citation type="journal article" date="2019" name="Int. J. Syst. Evol. Microbiol.">
        <title>The Global Catalogue of Microorganisms (GCM) 10K type strain sequencing project: providing services to taxonomists for standard genome sequencing and annotation.</title>
        <authorList>
            <consortium name="The Broad Institute Genomics Platform"/>
            <consortium name="The Broad Institute Genome Sequencing Center for Infectious Disease"/>
            <person name="Wu L."/>
            <person name="Ma J."/>
        </authorList>
    </citation>
    <scope>NUCLEOTIDE SEQUENCE [LARGE SCALE GENOMIC DNA]</scope>
    <source>
        <strain evidence="2">CGMCC 1.15922</strain>
    </source>
</reference>
<name>A0ABQ3J3G0_9GAMM</name>
<accession>A0ABQ3J3G0</accession>
<evidence type="ECO:0000313" key="2">
    <source>
        <dbReference type="Proteomes" id="UP000626370"/>
    </source>
</evidence>
<protein>
    <submittedName>
        <fullName evidence="1">Uncharacterized protein</fullName>
    </submittedName>
</protein>
<keyword evidence="2" id="KW-1185">Reference proteome</keyword>
<dbReference type="RefSeq" id="WP_189379023.1">
    <property type="nucleotide sequence ID" value="NZ_BNAH01000013.1"/>
</dbReference>
<proteinExistence type="predicted"/>